<dbReference type="InterPro" id="IPR033116">
    <property type="entry name" value="TRYPSIN_SER"/>
</dbReference>
<keyword evidence="6" id="KW-1185">Reference proteome</keyword>
<dbReference type="InterPro" id="IPR009003">
    <property type="entry name" value="Peptidase_S1_PA"/>
</dbReference>
<sequence length="374" mass="37772">MPARTLAVCATALALAMSAVTPAFAVSGGQPVSDPATAPWMATIARKGTAPLVQRELCGGVLIAPDRIATAAHCLDHTDPTNLEVHVGGGTLSTDPGRIVPMKGFTTHPGYRLISPPGSPGDFAGSAAADDAAIIELARPVRGVPVLPVARHTPAPGTPVAVFGHGQTGPYDPQNPSSSYGDALNVGRMSVLDHASCDEQLAGVVDAASVVCAQAAGTTICAGDSGGPLVEYGDEGPALVGLTSFGGEVRSKQCGQDAPGGFAEAAKLRSFLTQRHPVLAPRPTGEPAITGTKAPGSTLTCQAAGWAGRAPDSVTYTWDEGLVDSTGFVTYVPIKGAPLTPTLALNADLASHSLLCVLVAQTRGGVVELVSDPR</sequence>
<dbReference type="SMART" id="SM00020">
    <property type="entry name" value="Tryp_SPc"/>
    <property type="match status" value="1"/>
</dbReference>
<dbReference type="PROSITE" id="PS50835">
    <property type="entry name" value="IG_LIKE"/>
    <property type="match status" value="1"/>
</dbReference>
<gene>
    <name evidence="5" type="ORF">SAMN05421835_108137</name>
</gene>
<dbReference type="OrthoDB" id="5243523at2"/>
<dbReference type="InterPro" id="IPR051333">
    <property type="entry name" value="CLIP_Serine_Protease"/>
</dbReference>
<dbReference type="RefSeq" id="WP_143249866.1">
    <property type="nucleotide sequence ID" value="NZ_FORP01000008.1"/>
</dbReference>
<dbReference type="SUPFAM" id="SSF50494">
    <property type="entry name" value="Trypsin-like serine proteases"/>
    <property type="match status" value="1"/>
</dbReference>
<feature type="chain" id="PRO_5011532669" evidence="2">
    <location>
        <begin position="26"/>
        <end position="374"/>
    </location>
</feature>
<dbReference type="EMBL" id="FORP01000008">
    <property type="protein sequence ID" value="SFJ75794.1"/>
    <property type="molecule type" value="Genomic_DNA"/>
</dbReference>
<dbReference type="InterPro" id="IPR001254">
    <property type="entry name" value="Trypsin_dom"/>
</dbReference>
<dbReference type="STRING" id="115433.SAMN05421835_108137"/>
<protein>
    <submittedName>
        <fullName evidence="5">Trypsin</fullName>
    </submittedName>
</protein>
<dbReference type="InterPro" id="IPR043504">
    <property type="entry name" value="Peptidase_S1_PA_chymotrypsin"/>
</dbReference>
<evidence type="ECO:0000256" key="1">
    <source>
        <dbReference type="ARBA" id="ARBA00023157"/>
    </source>
</evidence>
<feature type="domain" description="Peptidase S1" evidence="3">
    <location>
        <begin position="26"/>
        <end position="277"/>
    </location>
</feature>
<dbReference type="Proteomes" id="UP000199025">
    <property type="component" value="Unassembled WGS sequence"/>
</dbReference>
<evidence type="ECO:0000259" key="4">
    <source>
        <dbReference type="PROSITE" id="PS50835"/>
    </source>
</evidence>
<dbReference type="PROSITE" id="PS00135">
    <property type="entry name" value="TRYPSIN_SER"/>
    <property type="match status" value="1"/>
</dbReference>
<dbReference type="PANTHER" id="PTHR24260:SF132">
    <property type="entry name" value="PEPTIDASE S1 DOMAIN-CONTAINING PROTEIN"/>
    <property type="match status" value="1"/>
</dbReference>
<dbReference type="PROSITE" id="PS50240">
    <property type="entry name" value="TRYPSIN_DOM"/>
    <property type="match status" value="1"/>
</dbReference>
<dbReference type="AlphaFoldDB" id="A0A1I3TX18"/>
<dbReference type="GO" id="GO:0004252">
    <property type="term" value="F:serine-type endopeptidase activity"/>
    <property type="evidence" value="ECO:0007669"/>
    <property type="project" value="InterPro"/>
</dbReference>
<proteinExistence type="predicted"/>
<reference evidence="5 6" key="1">
    <citation type="submission" date="2016-10" db="EMBL/GenBank/DDBJ databases">
        <authorList>
            <person name="de Groot N.N."/>
        </authorList>
    </citation>
    <scope>NUCLEOTIDE SEQUENCE [LARGE SCALE GENOMIC DNA]</scope>
    <source>
        <strain evidence="5 6">DSM 44468</strain>
    </source>
</reference>
<evidence type="ECO:0000313" key="6">
    <source>
        <dbReference type="Proteomes" id="UP000199025"/>
    </source>
</evidence>
<feature type="domain" description="Ig-like" evidence="4">
    <location>
        <begin position="277"/>
        <end position="318"/>
    </location>
</feature>
<dbReference type="InterPro" id="IPR001314">
    <property type="entry name" value="Peptidase_S1A"/>
</dbReference>
<dbReference type="GO" id="GO:0006508">
    <property type="term" value="P:proteolysis"/>
    <property type="evidence" value="ECO:0007669"/>
    <property type="project" value="InterPro"/>
</dbReference>
<organism evidence="5 6">
    <name type="scientific">Amycolatopsis sacchari</name>
    <dbReference type="NCBI Taxonomy" id="115433"/>
    <lineage>
        <taxon>Bacteria</taxon>
        <taxon>Bacillati</taxon>
        <taxon>Actinomycetota</taxon>
        <taxon>Actinomycetes</taxon>
        <taxon>Pseudonocardiales</taxon>
        <taxon>Pseudonocardiaceae</taxon>
        <taxon>Amycolatopsis</taxon>
    </lineage>
</organism>
<accession>A0A1I3TX18</accession>
<keyword evidence="2" id="KW-0732">Signal</keyword>
<dbReference type="Gene3D" id="2.60.40.2700">
    <property type="match status" value="1"/>
</dbReference>
<keyword evidence="1" id="KW-1015">Disulfide bond</keyword>
<dbReference type="Pfam" id="PF00089">
    <property type="entry name" value="Trypsin"/>
    <property type="match status" value="1"/>
</dbReference>
<evidence type="ECO:0000313" key="5">
    <source>
        <dbReference type="EMBL" id="SFJ75794.1"/>
    </source>
</evidence>
<dbReference type="Gene3D" id="2.40.10.10">
    <property type="entry name" value="Trypsin-like serine proteases"/>
    <property type="match status" value="1"/>
</dbReference>
<evidence type="ECO:0000259" key="3">
    <source>
        <dbReference type="PROSITE" id="PS50240"/>
    </source>
</evidence>
<feature type="signal peptide" evidence="2">
    <location>
        <begin position="1"/>
        <end position="25"/>
    </location>
</feature>
<evidence type="ECO:0000256" key="2">
    <source>
        <dbReference type="SAM" id="SignalP"/>
    </source>
</evidence>
<dbReference type="PANTHER" id="PTHR24260">
    <property type="match status" value="1"/>
</dbReference>
<dbReference type="PRINTS" id="PR00722">
    <property type="entry name" value="CHYMOTRYPSIN"/>
</dbReference>
<dbReference type="InterPro" id="IPR007110">
    <property type="entry name" value="Ig-like_dom"/>
</dbReference>
<name>A0A1I3TX18_9PSEU</name>